<dbReference type="EMBL" id="KQ086101">
    <property type="protein sequence ID" value="KLO08217.1"/>
    <property type="molecule type" value="Genomic_DNA"/>
</dbReference>
<organism evidence="1 2">
    <name type="scientific">Schizopora paradoxa</name>
    <dbReference type="NCBI Taxonomy" id="27342"/>
    <lineage>
        <taxon>Eukaryota</taxon>
        <taxon>Fungi</taxon>
        <taxon>Dikarya</taxon>
        <taxon>Basidiomycota</taxon>
        <taxon>Agaricomycotina</taxon>
        <taxon>Agaricomycetes</taxon>
        <taxon>Hymenochaetales</taxon>
        <taxon>Schizoporaceae</taxon>
        <taxon>Schizopora</taxon>
    </lineage>
</organism>
<dbReference type="Proteomes" id="UP000053477">
    <property type="component" value="Unassembled WGS sequence"/>
</dbReference>
<gene>
    <name evidence="1" type="ORF">SCHPADRAFT_616884</name>
</gene>
<dbReference type="InParanoid" id="A0A0H2RA18"/>
<name>A0A0H2RA18_9AGAM</name>
<accession>A0A0H2RA18</accession>
<dbReference type="AlphaFoldDB" id="A0A0H2RA18"/>
<evidence type="ECO:0000313" key="2">
    <source>
        <dbReference type="Proteomes" id="UP000053477"/>
    </source>
</evidence>
<protein>
    <submittedName>
        <fullName evidence="1">Uncharacterized protein</fullName>
    </submittedName>
</protein>
<sequence>MFVVCLSITYLVDPIAILGLSTPEHTEPLHRSSRNAKLLDRFDSSPRRLRTQPRTIIAIDLYHRLLLPLQCSETHLGVRGRPEGVA</sequence>
<evidence type="ECO:0000313" key="1">
    <source>
        <dbReference type="EMBL" id="KLO08217.1"/>
    </source>
</evidence>
<keyword evidence="2" id="KW-1185">Reference proteome</keyword>
<proteinExistence type="predicted"/>
<reference evidence="1 2" key="1">
    <citation type="submission" date="2015-04" db="EMBL/GenBank/DDBJ databases">
        <title>Complete genome sequence of Schizopora paradoxa KUC8140, a cosmopolitan wood degrader in East Asia.</title>
        <authorList>
            <consortium name="DOE Joint Genome Institute"/>
            <person name="Min B."/>
            <person name="Park H."/>
            <person name="Jang Y."/>
            <person name="Kim J.-J."/>
            <person name="Kim K.H."/>
            <person name="Pangilinan J."/>
            <person name="Lipzen A."/>
            <person name="Riley R."/>
            <person name="Grigoriev I.V."/>
            <person name="Spatafora J.W."/>
            <person name="Choi I.-G."/>
        </authorList>
    </citation>
    <scope>NUCLEOTIDE SEQUENCE [LARGE SCALE GENOMIC DNA]</scope>
    <source>
        <strain evidence="1 2">KUC8140</strain>
    </source>
</reference>